<evidence type="ECO:0000256" key="1">
    <source>
        <dbReference type="SAM" id="MobiDB-lite"/>
    </source>
</evidence>
<proteinExistence type="predicted"/>
<organism evidence="2">
    <name type="scientific">Anguilla anguilla</name>
    <name type="common">European freshwater eel</name>
    <name type="synonym">Muraena anguilla</name>
    <dbReference type="NCBI Taxonomy" id="7936"/>
    <lineage>
        <taxon>Eukaryota</taxon>
        <taxon>Metazoa</taxon>
        <taxon>Chordata</taxon>
        <taxon>Craniata</taxon>
        <taxon>Vertebrata</taxon>
        <taxon>Euteleostomi</taxon>
        <taxon>Actinopterygii</taxon>
        <taxon>Neopterygii</taxon>
        <taxon>Teleostei</taxon>
        <taxon>Anguilliformes</taxon>
        <taxon>Anguillidae</taxon>
        <taxon>Anguilla</taxon>
    </lineage>
</organism>
<dbReference type="AlphaFoldDB" id="A0A0E9PU90"/>
<feature type="compositionally biased region" description="Pro residues" evidence="1">
    <location>
        <begin position="1"/>
        <end position="11"/>
    </location>
</feature>
<accession>A0A0E9PU90</accession>
<reference evidence="2" key="1">
    <citation type="submission" date="2014-11" db="EMBL/GenBank/DDBJ databases">
        <authorList>
            <person name="Amaro Gonzalez C."/>
        </authorList>
    </citation>
    <scope>NUCLEOTIDE SEQUENCE</scope>
</reference>
<evidence type="ECO:0000313" key="2">
    <source>
        <dbReference type="EMBL" id="JAH08206.1"/>
    </source>
</evidence>
<protein>
    <submittedName>
        <fullName evidence="2">Uncharacterized protein</fullName>
    </submittedName>
</protein>
<dbReference type="EMBL" id="GBXM01100371">
    <property type="protein sequence ID" value="JAH08206.1"/>
    <property type="molecule type" value="Transcribed_RNA"/>
</dbReference>
<reference evidence="2" key="2">
    <citation type="journal article" date="2015" name="Fish Shellfish Immunol.">
        <title>Early steps in the European eel (Anguilla anguilla)-Vibrio vulnificus interaction in the gills: Role of the RtxA13 toxin.</title>
        <authorList>
            <person name="Callol A."/>
            <person name="Pajuelo D."/>
            <person name="Ebbesson L."/>
            <person name="Teles M."/>
            <person name="MacKenzie S."/>
            <person name="Amaro C."/>
        </authorList>
    </citation>
    <scope>NUCLEOTIDE SEQUENCE</scope>
</reference>
<feature type="region of interest" description="Disordered" evidence="1">
    <location>
        <begin position="1"/>
        <end position="37"/>
    </location>
</feature>
<sequence length="37" mass="4069">MANNSQPPPPDSLRDDQSHTAIKTQDPEMHVLAIRGT</sequence>
<name>A0A0E9PU90_ANGAN</name>